<dbReference type="EMBL" id="JBJIAA010000007">
    <property type="protein sequence ID" value="MFL0250711.1"/>
    <property type="molecule type" value="Genomic_DNA"/>
</dbReference>
<accession>A0ABW8TEE3</accession>
<evidence type="ECO:0000313" key="2">
    <source>
        <dbReference type="Proteomes" id="UP001623592"/>
    </source>
</evidence>
<evidence type="ECO:0000313" key="1">
    <source>
        <dbReference type="EMBL" id="MFL0250711.1"/>
    </source>
</evidence>
<dbReference type="Proteomes" id="UP001623592">
    <property type="component" value="Unassembled WGS sequence"/>
</dbReference>
<protein>
    <recommendedName>
        <fullName evidence="3">DUF4878 domain-containing protein</fullName>
    </recommendedName>
</protein>
<keyword evidence="2" id="KW-1185">Reference proteome</keyword>
<comment type="caution">
    <text evidence="1">The sequence shown here is derived from an EMBL/GenBank/DDBJ whole genome shotgun (WGS) entry which is preliminary data.</text>
</comment>
<evidence type="ECO:0008006" key="3">
    <source>
        <dbReference type="Google" id="ProtNLM"/>
    </source>
</evidence>
<organism evidence="1 2">
    <name type="scientific">Clostridium neuense</name>
    <dbReference type="NCBI Taxonomy" id="1728934"/>
    <lineage>
        <taxon>Bacteria</taxon>
        <taxon>Bacillati</taxon>
        <taxon>Bacillota</taxon>
        <taxon>Clostridia</taxon>
        <taxon>Eubacteriales</taxon>
        <taxon>Clostridiaceae</taxon>
        <taxon>Clostridium</taxon>
    </lineage>
</organism>
<sequence length="147" mass="17233">MINIIIKKDKKIYLILCVICIIILTDCGKDNKYVDIYSVVQKAFTTDKEYSNELSKHISEKVFNHINVYKVYAVNDKKYKKPFKVDFKLKENSQSKIANIVYVKMTYSLNIKDSENKEVGGSWNIPIKFTVKKVNGVWYITDKYEEP</sequence>
<proteinExistence type="predicted"/>
<name>A0ABW8TEE3_9CLOT</name>
<reference evidence="1 2" key="1">
    <citation type="submission" date="2024-11" db="EMBL/GenBank/DDBJ databases">
        <authorList>
            <person name="Heng Y.C."/>
            <person name="Lim A.C.H."/>
            <person name="Lee J.K.Y."/>
            <person name="Kittelmann S."/>
        </authorList>
    </citation>
    <scope>NUCLEOTIDE SEQUENCE [LARGE SCALE GENOMIC DNA]</scope>
    <source>
        <strain evidence="1 2">WILCCON 0114</strain>
    </source>
</reference>
<dbReference type="RefSeq" id="WP_406787376.1">
    <property type="nucleotide sequence ID" value="NZ_JBJIAA010000007.1"/>
</dbReference>
<gene>
    <name evidence="1" type="ORF">ACJDT4_09790</name>
</gene>